<keyword evidence="1" id="KW-0732">Signal</keyword>
<dbReference type="Proteomes" id="UP000192445">
    <property type="component" value="Chromosome"/>
</dbReference>
<feature type="signal peptide" evidence="1">
    <location>
        <begin position="1"/>
        <end position="22"/>
    </location>
</feature>
<feature type="chain" id="PRO_5012324127" description="Secreted protein" evidence="1">
    <location>
        <begin position="23"/>
        <end position="173"/>
    </location>
</feature>
<dbReference type="KEGG" id="svu:B1H20_03460"/>
<reference evidence="2 3" key="1">
    <citation type="submission" date="2017-03" db="EMBL/GenBank/DDBJ databases">
        <title>Complete Genome Sequence of a natural compounds producer, Streptomyces violaceus S21.</title>
        <authorList>
            <person name="Zhong C."/>
            <person name="Zhao Z."/>
            <person name="Fu J."/>
            <person name="Zong G."/>
            <person name="Qin R."/>
            <person name="Cao G."/>
        </authorList>
    </citation>
    <scope>NUCLEOTIDE SEQUENCE [LARGE SCALE GENOMIC DNA]</scope>
    <source>
        <strain evidence="2 3">S21</strain>
    </source>
</reference>
<dbReference type="EMBL" id="CP020570">
    <property type="protein sequence ID" value="ARF60551.1"/>
    <property type="molecule type" value="Genomic_DNA"/>
</dbReference>
<accession>A0A1V0U619</accession>
<dbReference type="AlphaFoldDB" id="A0A1V0U619"/>
<organism evidence="2 3">
    <name type="scientific">Streptomyces violaceoruber</name>
    <dbReference type="NCBI Taxonomy" id="1935"/>
    <lineage>
        <taxon>Bacteria</taxon>
        <taxon>Bacillati</taxon>
        <taxon>Actinomycetota</taxon>
        <taxon>Actinomycetes</taxon>
        <taxon>Kitasatosporales</taxon>
        <taxon>Streptomycetaceae</taxon>
        <taxon>Streptomyces</taxon>
        <taxon>Streptomyces violaceoruber group</taxon>
    </lineage>
</organism>
<name>A0A1V0U619_STRVN</name>
<evidence type="ECO:0000256" key="1">
    <source>
        <dbReference type="SAM" id="SignalP"/>
    </source>
</evidence>
<protein>
    <recommendedName>
        <fullName evidence="4">Secreted protein</fullName>
    </recommendedName>
</protein>
<evidence type="ECO:0000313" key="2">
    <source>
        <dbReference type="EMBL" id="ARF60551.1"/>
    </source>
</evidence>
<gene>
    <name evidence="2" type="ORF">B1H20_03460</name>
</gene>
<proteinExistence type="predicted"/>
<sequence length="173" mass="17952">MTGLAVAAVTALSVLGGGVASAATGPGQTSQQREANAAAGAAGTEAGNPASAVATAAGVCSDAAQIGTTEYIYRGTETIASVKQFYSAECDENYGYVWVWKSFLDQKTKVNVTVGVWSYKRDSLVGQRTVFNTNAQEFWSNAAKTADECTSGEGTINIPSYPAPLSTRTSQRC</sequence>
<dbReference type="STRING" id="1935.B1H20_03460"/>
<evidence type="ECO:0008006" key="4">
    <source>
        <dbReference type="Google" id="ProtNLM"/>
    </source>
</evidence>
<evidence type="ECO:0000313" key="3">
    <source>
        <dbReference type="Proteomes" id="UP000192445"/>
    </source>
</evidence>